<name>A0ABW2I1Y2_9ACTN</name>
<feature type="transmembrane region" description="Helical" evidence="1">
    <location>
        <begin position="12"/>
        <end position="30"/>
    </location>
</feature>
<sequence length="160" mass="17332">MSLRIRLTHKTAEGTAAGIYGVIVSSAVLVTAHAETAYKLDLIVLVTLIIYWLAERYARIVAERIHEGHRPGWRAVREQLTTGWEIMSASLVPLLVLLLARAAGAGMNLAILFALITSTLLLGLAGWRMGARLHPGERVVSTLVAGAFGGVMIFLKILLH</sequence>
<protein>
    <submittedName>
        <fullName evidence="2">Uncharacterized protein</fullName>
    </submittedName>
</protein>
<comment type="caution">
    <text evidence="2">The sequence shown here is derived from an EMBL/GenBank/DDBJ whole genome shotgun (WGS) entry which is preliminary data.</text>
</comment>
<keyword evidence="1" id="KW-0472">Membrane</keyword>
<reference evidence="3" key="1">
    <citation type="journal article" date="2019" name="Int. J. Syst. Evol. Microbiol.">
        <title>The Global Catalogue of Microorganisms (GCM) 10K type strain sequencing project: providing services to taxonomists for standard genome sequencing and annotation.</title>
        <authorList>
            <consortium name="The Broad Institute Genomics Platform"/>
            <consortium name="The Broad Institute Genome Sequencing Center for Infectious Disease"/>
            <person name="Wu L."/>
            <person name="Ma J."/>
        </authorList>
    </citation>
    <scope>NUCLEOTIDE SEQUENCE [LARGE SCALE GENOMIC DNA]</scope>
    <source>
        <strain evidence="3">XZYJT-10</strain>
    </source>
</reference>
<feature type="transmembrane region" description="Helical" evidence="1">
    <location>
        <begin position="109"/>
        <end position="127"/>
    </location>
</feature>
<accession>A0ABW2I1Y2</accession>
<feature type="transmembrane region" description="Helical" evidence="1">
    <location>
        <begin position="84"/>
        <end position="103"/>
    </location>
</feature>
<dbReference type="EMBL" id="JBHTBJ010000039">
    <property type="protein sequence ID" value="MFC7278891.1"/>
    <property type="molecule type" value="Genomic_DNA"/>
</dbReference>
<keyword evidence="1" id="KW-0812">Transmembrane</keyword>
<feature type="transmembrane region" description="Helical" evidence="1">
    <location>
        <begin position="139"/>
        <end position="159"/>
    </location>
</feature>
<keyword evidence="1" id="KW-1133">Transmembrane helix</keyword>
<evidence type="ECO:0000313" key="3">
    <source>
        <dbReference type="Proteomes" id="UP001596548"/>
    </source>
</evidence>
<dbReference type="RefSeq" id="WP_378976007.1">
    <property type="nucleotide sequence ID" value="NZ_JBHTBJ010000039.1"/>
</dbReference>
<keyword evidence="3" id="KW-1185">Reference proteome</keyword>
<evidence type="ECO:0000256" key="1">
    <source>
        <dbReference type="SAM" id="Phobius"/>
    </source>
</evidence>
<organism evidence="2 3">
    <name type="scientific">Paractinoplanes rhizophilus</name>
    <dbReference type="NCBI Taxonomy" id="1416877"/>
    <lineage>
        <taxon>Bacteria</taxon>
        <taxon>Bacillati</taxon>
        <taxon>Actinomycetota</taxon>
        <taxon>Actinomycetes</taxon>
        <taxon>Micromonosporales</taxon>
        <taxon>Micromonosporaceae</taxon>
        <taxon>Paractinoplanes</taxon>
    </lineage>
</organism>
<gene>
    <name evidence="2" type="ORF">ACFQS1_33420</name>
</gene>
<proteinExistence type="predicted"/>
<dbReference type="Proteomes" id="UP001596548">
    <property type="component" value="Unassembled WGS sequence"/>
</dbReference>
<evidence type="ECO:0000313" key="2">
    <source>
        <dbReference type="EMBL" id="MFC7278891.1"/>
    </source>
</evidence>